<feature type="domain" description="HTH gntR-type" evidence="4">
    <location>
        <begin position="6"/>
        <end position="73"/>
    </location>
</feature>
<evidence type="ECO:0000256" key="1">
    <source>
        <dbReference type="ARBA" id="ARBA00023015"/>
    </source>
</evidence>
<evidence type="ECO:0000313" key="6">
    <source>
        <dbReference type="Proteomes" id="UP000185999"/>
    </source>
</evidence>
<dbReference type="SUPFAM" id="SSF48008">
    <property type="entry name" value="GntR ligand-binding domain-like"/>
    <property type="match status" value="1"/>
</dbReference>
<accession>A0A1N7N6J9</accession>
<evidence type="ECO:0000256" key="2">
    <source>
        <dbReference type="ARBA" id="ARBA00023125"/>
    </source>
</evidence>
<dbReference type="PANTHER" id="PTHR43537">
    <property type="entry name" value="TRANSCRIPTIONAL REGULATOR, GNTR FAMILY"/>
    <property type="match status" value="1"/>
</dbReference>
<dbReference type="PROSITE" id="PS50949">
    <property type="entry name" value="HTH_GNTR"/>
    <property type="match status" value="1"/>
</dbReference>
<dbReference type="InterPro" id="IPR036388">
    <property type="entry name" value="WH-like_DNA-bd_sf"/>
</dbReference>
<dbReference type="Gene3D" id="1.10.10.10">
    <property type="entry name" value="Winged helix-like DNA-binding domain superfamily/Winged helix DNA-binding domain"/>
    <property type="match status" value="1"/>
</dbReference>
<dbReference type="PANTHER" id="PTHR43537:SF49">
    <property type="entry name" value="TRANSCRIPTIONAL REGULATORY PROTEIN"/>
    <property type="match status" value="1"/>
</dbReference>
<dbReference type="InterPro" id="IPR011711">
    <property type="entry name" value="GntR_C"/>
</dbReference>
<dbReference type="SUPFAM" id="SSF46785">
    <property type="entry name" value="Winged helix' DNA-binding domain"/>
    <property type="match status" value="1"/>
</dbReference>
<gene>
    <name evidence="5" type="ORF">SAMN05421760_10891</name>
</gene>
<sequence length="218" mass="24540">MKIVPKSIQPMVLRALEQDILTGILKPSEKLDESILAKRFGVSRTPIREALLQLKASGLVDIQPRRGASVMKIELKTLFEMFETMAFYEATCAKLAARRAFPADIERIRDAHESSLEAAQKGDIELYFLLNIDFHEAIYSASRNKFLEQTASKLNKRLSPYRHAQLHCFNRVAESHAEHLGILVAIEQQDGDVASLRANQHISVQGGNFADFIARLHS</sequence>
<dbReference type="GO" id="GO:0003700">
    <property type="term" value="F:DNA-binding transcription factor activity"/>
    <property type="evidence" value="ECO:0007669"/>
    <property type="project" value="InterPro"/>
</dbReference>
<dbReference type="SMART" id="SM00345">
    <property type="entry name" value="HTH_GNTR"/>
    <property type="match status" value="1"/>
</dbReference>
<dbReference type="PRINTS" id="PR00035">
    <property type="entry name" value="HTHGNTR"/>
</dbReference>
<dbReference type="STRING" id="619304.SAMN05421760_10891"/>
<keyword evidence="1" id="KW-0805">Transcription regulation</keyword>
<organism evidence="5 6">
    <name type="scientific">Neptunomonas antarctica</name>
    <dbReference type="NCBI Taxonomy" id="619304"/>
    <lineage>
        <taxon>Bacteria</taxon>
        <taxon>Pseudomonadati</taxon>
        <taxon>Pseudomonadota</taxon>
        <taxon>Gammaproteobacteria</taxon>
        <taxon>Oceanospirillales</taxon>
        <taxon>Oceanospirillaceae</taxon>
        <taxon>Neptunomonas</taxon>
    </lineage>
</organism>
<dbReference type="Gene3D" id="1.20.120.530">
    <property type="entry name" value="GntR ligand-binding domain-like"/>
    <property type="match status" value="1"/>
</dbReference>
<dbReference type="InterPro" id="IPR000524">
    <property type="entry name" value="Tscrpt_reg_HTH_GntR"/>
</dbReference>
<dbReference type="RefSeq" id="WP_054341154.1">
    <property type="nucleotide sequence ID" value="NZ_FTOE01000008.1"/>
</dbReference>
<reference evidence="6" key="1">
    <citation type="submission" date="2017-01" db="EMBL/GenBank/DDBJ databases">
        <authorList>
            <person name="Varghese N."/>
            <person name="Submissions S."/>
        </authorList>
    </citation>
    <scope>NUCLEOTIDE SEQUENCE [LARGE SCALE GENOMIC DNA]</scope>
    <source>
        <strain evidence="6">DSM 22306</strain>
    </source>
</reference>
<dbReference type="InterPro" id="IPR036390">
    <property type="entry name" value="WH_DNA-bd_sf"/>
</dbReference>
<evidence type="ECO:0000259" key="4">
    <source>
        <dbReference type="PROSITE" id="PS50949"/>
    </source>
</evidence>
<dbReference type="Pfam" id="PF00392">
    <property type="entry name" value="GntR"/>
    <property type="match status" value="1"/>
</dbReference>
<dbReference type="EMBL" id="FTOE01000008">
    <property type="protein sequence ID" value="SIS93975.1"/>
    <property type="molecule type" value="Genomic_DNA"/>
</dbReference>
<keyword evidence="3" id="KW-0804">Transcription</keyword>
<name>A0A1N7N6J9_9GAMM</name>
<dbReference type="CDD" id="cd07377">
    <property type="entry name" value="WHTH_GntR"/>
    <property type="match status" value="1"/>
</dbReference>
<keyword evidence="2" id="KW-0238">DNA-binding</keyword>
<dbReference type="SMART" id="SM00895">
    <property type="entry name" value="FCD"/>
    <property type="match status" value="1"/>
</dbReference>
<dbReference type="AlphaFoldDB" id="A0A1N7N6J9"/>
<dbReference type="Pfam" id="PF07729">
    <property type="entry name" value="FCD"/>
    <property type="match status" value="1"/>
</dbReference>
<keyword evidence="6" id="KW-1185">Reference proteome</keyword>
<protein>
    <submittedName>
        <fullName evidence="5">Transcriptional regulator, GntR family</fullName>
    </submittedName>
</protein>
<dbReference type="InterPro" id="IPR008920">
    <property type="entry name" value="TF_FadR/GntR_C"/>
</dbReference>
<dbReference type="GO" id="GO:0003677">
    <property type="term" value="F:DNA binding"/>
    <property type="evidence" value="ECO:0007669"/>
    <property type="project" value="UniProtKB-KW"/>
</dbReference>
<evidence type="ECO:0000313" key="5">
    <source>
        <dbReference type="EMBL" id="SIS93975.1"/>
    </source>
</evidence>
<evidence type="ECO:0000256" key="3">
    <source>
        <dbReference type="ARBA" id="ARBA00023163"/>
    </source>
</evidence>
<dbReference type="Proteomes" id="UP000185999">
    <property type="component" value="Unassembled WGS sequence"/>
</dbReference>
<proteinExistence type="predicted"/>